<dbReference type="EMBL" id="NOXU01000027">
    <property type="protein sequence ID" value="OYQ34931.1"/>
    <property type="molecule type" value="Genomic_DNA"/>
</dbReference>
<accession>A0A255Z0I3</accession>
<evidence type="ECO:0000313" key="1">
    <source>
        <dbReference type="EMBL" id="OYQ34931.1"/>
    </source>
</evidence>
<name>A0A255Z0I3_9PROT</name>
<proteinExistence type="predicted"/>
<comment type="caution">
    <text evidence="1">The sequence shown here is derived from an EMBL/GenBank/DDBJ whole genome shotgun (WGS) entry which is preliminary data.</text>
</comment>
<evidence type="ECO:0000313" key="2">
    <source>
        <dbReference type="Proteomes" id="UP000216998"/>
    </source>
</evidence>
<gene>
    <name evidence="1" type="ORF">CHU95_10155</name>
</gene>
<sequence length="70" mass="7384">MTDPQIPEKHALADAARSLFKELTDAGRPVVGTGIGEGNIFLRVAGPDHGAPAAYRGYPVVVLTDEGIKR</sequence>
<organism evidence="1 2">
    <name type="scientific">Niveispirillum lacus</name>
    <dbReference type="NCBI Taxonomy" id="1981099"/>
    <lineage>
        <taxon>Bacteria</taxon>
        <taxon>Pseudomonadati</taxon>
        <taxon>Pseudomonadota</taxon>
        <taxon>Alphaproteobacteria</taxon>
        <taxon>Rhodospirillales</taxon>
        <taxon>Azospirillaceae</taxon>
        <taxon>Niveispirillum</taxon>
    </lineage>
</organism>
<protein>
    <submittedName>
        <fullName evidence="1">Uncharacterized protein</fullName>
    </submittedName>
</protein>
<keyword evidence="2" id="KW-1185">Reference proteome</keyword>
<dbReference type="OrthoDB" id="7361944at2"/>
<dbReference type="RefSeq" id="WP_094456216.1">
    <property type="nucleotide sequence ID" value="NZ_NOXU01000027.1"/>
</dbReference>
<dbReference type="Proteomes" id="UP000216998">
    <property type="component" value="Unassembled WGS sequence"/>
</dbReference>
<reference evidence="1 2" key="1">
    <citation type="submission" date="2017-07" db="EMBL/GenBank/DDBJ databases">
        <title>Niveispirillum cyanobacteriorum sp. nov., isolated from cyanobacterial aggregates in a eutrophic lake.</title>
        <authorList>
            <person name="Cai H."/>
        </authorList>
    </citation>
    <scope>NUCLEOTIDE SEQUENCE [LARGE SCALE GENOMIC DNA]</scope>
    <source>
        <strain evidence="2">TH1-14</strain>
    </source>
</reference>
<dbReference type="AlphaFoldDB" id="A0A255Z0I3"/>